<protein>
    <submittedName>
        <fullName evidence="2">Holin</fullName>
    </submittedName>
</protein>
<accession>A0A650EZI0</accession>
<dbReference type="EMBL" id="MK814760">
    <property type="protein sequence ID" value="QGT55105.1"/>
    <property type="molecule type" value="Genomic_DNA"/>
</dbReference>
<evidence type="ECO:0000256" key="1">
    <source>
        <dbReference type="SAM" id="Phobius"/>
    </source>
</evidence>
<reference evidence="2 3" key="1">
    <citation type="submission" date="2019-04" db="EMBL/GenBank/DDBJ databases">
        <authorList>
            <person name="Pope W.H."/>
            <person name="Garlena R.A."/>
            <person name="Russell D.A."/>
            <person name="Jacobs-Sera D."/>
            <person name="Hatfull G.F."/>
        </authorList>
    </citation>
    <scope>NUCLEOTIDE SEQUENCE [LARGE SCALE GENOMIC DNA]</scope>
</reference>
<keyword evidence="3" id="KW-1185">Reference proteome</keyword>
<organism evidence="2 3">
    <name type="scientific">Gordonia phage Forza</name>
    <dbReference type="NCBI Taxonomy" id="2571247"/>
    <lineage>
        <taxon>Viruses</taxon>
        <taxon>Duplodnaviria</taxon>
        <taxon>Heunggongvirae</taxon>
        <taxon>Uroviricota</taxon>
        <taxon>Caudoviricetes</taxon>
        <taxon>Forzavirus</taxon>
        <taxon>Forzavirus forza</taxon>
    </lineage>
</organism>
<evidence type="ECO:0000313" key="3">
    <source>
        <dbReference type="Proteomes" id="UP000423482"/>
    </source>
</evidence>
<sequence>MTVPTTSVKTGLVFGREPAVWTAAVMAVVALIAGFGVEINTDVQGLIQAVVNAVLGLIVVLKVRENVLPAVIAVISTSLPLLVAFGLNLTNEQQGLILIAAPLVLNLLFIRPQVTTKADPSVVV</sequence>
<dbReference type="Proteomes" id="UP000423482">
    <property type="component" value="Segment"/>
</dbReference>
<proteinExistence type="predicted"/>
<dbReference type="RefSeq" id="YP_010648992.1">
    <property type="nucleotide sequence ID" value="NC_070763.1"/>
</dbReference>
<keyword evidence="1" id="KW-1133">Transmembrane helix</keyword>
<dbReference type="KEGG" id="vg:77924480"/>
<feature type="transmembrane region" description="Helical" evidence="1">
    <location>
        <begin position="93"/>
        <end position="110"/>
    </location>
</feature>
<feature type="transmembrane region" description="Helical" evidence="1">
    <location>
        <begin position="19"/>
        <end position="37"/>
    </location>
</feature>
<keyword evidence="1" id="KW-0812">Transmembrane</keyword>
<keyword evidence="1" id="KW-0472">Membrane</keyword>
<gene>
    <name evidence="2" type="primary">112</name>
    <name evidence="2" type="ORF">SEA_FORZA_112</name>
</gene>
<feature type="transmembrane region" description="Helical" evidence="1">
    <location>
        <begin position="68"/>
        <end position="87"/>
    </location>
</feature>
<feature type="transmembrane region" description="Helical" evidence="1">
    <location>
        <begin position="43"/>
        <end position="61"/>
    </location>
</feature>
<dbReference type="GeneID" id="77924480"/>
<evidence type="ECO:0000313" key="2">
    <source>
        <dbReference type="EMBL" id="QGT55105.1"/>
    </source>
</evidence>
<name>A0A650EZI0_9CAUD</name>